<dbReference type="EMBL" id="JACEGQ020000006">
    <property type="protein sequence ID" value="KAH8503987.1"/>
    <property type="molecule type" value="Genomic_DNA"/>
</dbReference>
<comment type="caution">
    <text evidence="1">The sequence shown here is derived from an EMBL/GenBank/DDBJ whole genome shotgun (WGS) entry which is preliminary data.</text>
</comment>
<sequence>MGKTTVPAASVKGGMAPFSGRDHSRGFHISDCPMQVWEQRYMENNQKNCMSVVATFIALDRSEKSKGNFGSVSHFAEGLDDHVSINYGTMNTYTGRGITTIF</sequence>
<reference evidence="1" key="1">
    <citation type="journal article" date="2021" name="J. Hered.">
        <title>Genome Assembly of Salicaceae Populus deltoides (Eastern Cottonwood) I-69 Based on Nanopore Sequencing and Hi-C Technologies.</title>
        <authorList>
            <person name="Bai S."/>
            <person name="Wu H."/>
            <person name="Zhang J."/>
            <person name="Pan Z."/>
            <person name="Zhao W."/>
            <person name="Li Z."/>
            <person name="Tong C."/>
        </authorList>
    </citation>
    <scope>NUCLEOTIDE SEQUENCE</scope>
    <source>
        <tissue evidence="1">Leaf</tissue>
    </source>
</reference>
<gene>
    <name evidence="1" type="ORF">H0E87_011577</name>
</gene>
<keyword evidence="2" id="KW-1185">Reference proteome</keyword>
<evidence type="ECO:0000313" key="2">
    <source>
        <dbReference type="Proteomes" id="UP000807159"/>
    </source>
</evidence>
<dbReference type="AlphaFoldDB" id="A0A8T2YG13"/>
<name>A0A8T2YG13_POPDE</name>
<dbReference type="Proteomes" id="UP000807159">
    <property type="component" value="Chromosome 6"/>
</dbReference>
<accession>A0A8T2YG13</accession>
<organism evidence="1 2">
    <name type="scientific">Populus deltoides</name>
    <name type="common">Eastern poplar</name>
    <name type="synonym">Eastern cottonwood</name>
    <dbReference type="NCBI Taxonomy" id="3696"/>
    <lineage>
        <taxon>Eukaryota</taxon>
        <taxon>Viridiplantae</taxon>
        <taxon>Streptophyta</taxon>
        <taxon>Embryophyta</taxon>
        <taxon>Tracheophyta</taxon>
        <taxon>Spermatophyta</taxon>
        <taxon>Magnoliopsida</taxon>
        <taxon>eudicotyledons</taxon>
        <taxon>Gunneridae</taxon>
        <taxon>Pentapetalae</taxon>
        <taxon>rosids</taxon>
        <taxon>fabids</taxon>
        <taxon>Malpighiales</taxon>
        <taxon>Salicaceae</taxon>
        <taxon>Saliceae</taxon>
        <taxon>Populus</taxon>
    </lineage>
</organism>
<evidence type="ECO:0000313" key="1">
    <source>
        <dbReference type="EMBL" id="KAH8503987.1"/>
    </source>
</evidence>
<proteinExistence type="predicted"/>
<protein>
    <submittedName>
        <fullName evidence="1">Uncharacterized protein</fullName>
    </submittedName>
</protein>